<name>A0A8T0ED78_ARGBR</name>
<reference evidence="1" key="1">
    <citation type="journal article" date="2020" name="bioRxiv">
        <title>Chromosome-level reference genome of the European wasp spider Argiope bruennichi: a resource for studies on range expansion and evolutionary adaptation.</title>
        <authorList>
            <person name="Sheffer M.M."/>
            <person name="Hoppe A."/>
            <person name="Krehenwinkel H."/>
            <person name="Uhl G."/>
            <person name="Kuss A.W."/>
            <person name="Jensen L."/>
            <person name="Jensen C."/>
            <person name="Gillespie R.G."/>
            <person name="Hoff K.J."/>
            <person name="Prost S."/>
        </authorList>
    </citation>
    <scope>NUCLEOTIDE SEQUENCE</scope>
</reference>
<evidence type="ECO:0000313" key="2">
    <source>
        <dbReference type="Proteomes" id="UP000807504"/>
    </source>
</evidence>
<dbReference type="EMBL" id="JABXBU010002230">
    <property type="protein sequence ID" value="KAF8768391.1"/>
    <property type="molecule type" value="Genomic_DNA"/>
</dbReference>
<dbReference type="Proteomes" id="UP000807504">
    <property type="component" value="Unassembled WGS sequence"/>
</dbReference>
<accession>A0A8T0ED78</accession>
<protein>
    <submittedName>
        <fullName evidence="1">Uncharacterized protein</fullName>
    </submittedName>
</protein>
<keyword evidence="2" id="KW-1185">Reference proteome</keyword>
<organism evidence="1 2">
    <name type="scientific">Argiope bruennichi</name>
    <name type="common">Wasp spider</name>
    <name type="synonym">Aranea bruennichi</name>
    <dbReference type="NCBI Taxonomy" id="94029"/>
    <lineage>
        <taxon>Eukaryota</taxon>
        <taxon>Metazoa</taxon>
        <taxon>Ecdysozoa</taxon>
        <taxon>Arthropoda</taxon>
        <taxon>Chelicerata</taxon>
        <taxon>Arachnida</taxon>
        <taxon>Araneae</taxon>
        <taxon>Araneomorphae</taxon>
        <taxon>Entelegynae</taxon>
        <taxon>Araneoidea</taxon>
        <taxon>Araneidae</taxon>
        <taxon>Argiope</taxon>
    </lineage>
</organism>
<comment type="caution">
    <text evidence="1">The sequence shown here is derived from an EMBL/GenBank/DDBJ whole genome shotgun (WGS) entry which is preliminary data.</text>
</comment>
<gene>
    <name evidence="1" type="ORF">HNY73_021215</name>
</gene>
<reference evidence="1" key="2">
    <citation type="submission" date="2020-06" db="EMBL/GenBank/DDBJ databases">
        <authorList>
            <person name="Sheffer M."/>
        </authorList>
    </citation>
    <scope>NUCLEOTIDE SEQUENCE</scope>
</reference>
<proteinExistence type="predicted"/>
<dbReference type="AlphaFoldDB" id="A0A8T0ED78"/>
<evidence type="ECO:0000313" key="1">
    <source>
        <dbReference type="EMBL" id="KAF8768391.1"/>
    </source>
</evidence>
<sequence length="72" mass="8286">MEIKNRQATVNEKSAQENHIYCSYTFSVARLPPWKQPLYGKPASHDVSHAYDDGLTRHSESIKLKKHSFSLL</sequence>